<dbReference type="Proteomes" id="UP000777438">
    <property type="component" value="Unassembled WGS sequence"/>
</dbReference>
<sequence length="343" mass="34507">MQLRSALVVASVATVAAATGLKRELPVTVPILVRQVTGAEYECHASCGYAILNAEADGYCTDQDWLDDLSGCLECALVYSIWQWYGTQVAAAAEACGLDATPSPATTEAATASSTQVAPTTTFSEATSTSQSEQSEVATTETQPQVTTADDQESQTAQTTTDVQESQTDQTTTNQTTRAEPAFGGSTASVPTQDATTEKTPEQTATAGSQTETASDENAPSITESAGEVESSASLITGSMTASTPGSENYDTSASATGGSYLTANSSYVSQFSGVAAGTGAATTVLTSVTPGANSPTGDSSDGSDSSSATSVPSSVVAAGASKTWLSGFVAIGAMVFAGVNLV</sequence>
<reference evidence="3 4" key="1">
    <citation type="journal article" date="2021" name="Nat. Commun.">
        <title>Genetic determinants of endophytism in the Arabidopsis root mycobiome.</title>
        <authorList>
            <person name="Mesny F."/>
            <person name="Miyauchi S."/>
            <person name="Thiergart T."/>
            <person name="Pickel B."/>
            <person name="Atanasova L."/>
            <person name="Karlsson M."/>
            <person name="Huettel B."/>
            <person name="Barry K.W."/>
            <person name="Haridas S."/>
            <person name="Chen C."/>
            <person name="Bauer D."/>
            <person name="Andreopoulos W."/>
            <person name="Pangilinan J."/>
            <person name="LaButti K."/>
            <person name="Riley R."/>
            <person name="Lipzen A."/>
            <person name="Clum A."/>
            <person name="Drula E."/>
            <person name="Henrissat B."/>
            <person name="Kohler A."/>
            <person name="Grigoriev I.V."/>
            <person name="Martin F.M."/>
            <person name="Hacquard S."/>
        </authorList>
    </citation>
    <scope>NUCLEOTIDE SEQUENCE [LARGE SCALE GENOMIC DNA]</scope>
    <source>
        <strain evidence="3 4">MPI-CAGE-CH-0241</strain>
    </source>
</reference>
<gene>
    <name evidence="3" type="ORF">B0T10DRAFT_143630</name>
</gene>
<feature type="compositionally biased region" description="Low complexity" evidence="1">
    <location>
        <begin position="167"/>
        <end position="177"/>
    </location>
</feature>
<dbReference type="OrthoDB" id="4160690at2759"/>
<keyword evidence="4" id="KW-1185">Reference proteome</keyword>
<feature type="signal peptide" evidence="2">
    <location>
        <begin position="1"/>
        <end position="18"/>
    </location>
</feature>
<feature type="region of interest" description="Disordered" evidence="1">
    <location>
        <begin position="102"/>
        <end position="232"/>
    </location>
</feature>
<feature type="compositionally biased region" description="Polar residues" evidence="1">
    <location>
        <begin position="186"/>
        <end position="195"/>
    </location>
</feature>
<evidence type="ECO:0000256" key="2">
    <source>
        <dbReference type="SAM" id="SignalP"/>
    </source>
</evidence>
<feature type="compositionally biased region" description="Polar residues" evidence="1">
    <location>
        <begin position="144"/>
        <end position="166"/>
    </location>
</feature>
<name>A0A9P8VWQ8_9HYPO</name>
<feature type="region of interest" description="Disordered" evidence="1">
    <location>
        <begin position="290"/>
        <end position="312"/>
    </location>
</feature>
<dbReference type="AlphaFoldDB" id="A0A9P8VWQ8"/>
<proteinExistence type="predicted"/>
<comment type="caution">
    <text evidence="3">The sequence shown here is derived from an EMBL/GenBank/DDBJ whole genome shotgun (WGS) entry which is preliminary data.</text>
</comment>
<protein>
    <submittedName>
        <fullName evidence="3">Uncharacterized protein</fullName>
    </submittedName>
</protein>
<organism evidence="3 4">
    <name type="scientific">Thelonectria olida</name>
    <dbReference type="NCBI Taxonomy" id="1576542"/>
    <lineage>
        <taxon>Eukaryota</taxon>
        <taxon>Fungi</taxon>
        <taxon>Dikarya</taxon>
        <taxon>Ascomycota</taxon>
        <taxon>Pezizomycotina</taxon>
        <taxon>Sordariomycetes</taxon>
        <taxon>Hypocreomycetidae</taxon>
        <taxon>Hypocreales</taxon>
        <taxon>Nectriaceae</taxon>
        <taxon>Thelonectria</taxon>
    </lineage>
</organism>
<evidence type="ECO:0000256" key="1">
    <source>
        <dbReference type="SAM" id="MobiDB-lite"/>
    </source>
</evidence>
<feature type="compositionally biased region" description="Low complexity" evidence="1">
    <location>
        <begin position="102"/>
        <end position="143"/>
    </location>
</feature>
<accession>A0A9P8VWQ8</accession>
<dbReference type="EMBL" id="JAGPYM010000026">
    <property type="protein sequence ID" value="KAH6880368.1"/>
    <property type="molecule type" value="Genomic_DNA"/>
</dbReference>
<keyword evidence="2" id="KW-0732">Signal</keyword>
<feature type="chain" id="PRO_5040497117" evidence="2">
    <location>
        <begin position="19"/>
        <end position="343"/>
    </location>
</feature>
<evidence type="ECO:0000313" key="3">
    <source>
        <dbReference type="EMBL" id="KAH6880368.1"/>
    </source>
</evidence>
<feature type="compositionally biased region" description="Polar residues" evidence="1">
    <location>
        <begin position="202"/>
        <end position="224"/>
    </location>
</feature>
<evidence type="ECO:0000313" key="4">
    <source>
        <dbReference type="Proteomes" id="UP000777438"/>
    </source>
</evidence>